<feature type="transmembrane region" description="Helical" evidence="1">
    <location>
        <begin position="21"/>
        <end position="42"/>
    </location>
</feature>
<dbReference type="EMBL" id="BJLF01000008">
    <property type="protein sequence ID" value="GEA51098.1"/>
    <property type="molecule type" value="Genomic_DNA"/>
</dbReference>
<keyword evidence="1" id="KW-0812">Transmembrane</keyword>
<name>A0A4Y3HVN3_9VIBR</name>
<keyword evidence="1" id="KW-1133">Transmembrane helix</keyword>
<organism evidence="2 3">
    <name type="scientific">Vibrio inusitatus NBRC 102082</name>
    <dbReference type="NCBI Taxonomy" id="1219070"/>
    <lineage>
        <taxon>Bacteria</taxon>
        <taxon>Pseudomonadati</taxon>
        <taxon>Pseudomonadota</taxon>
        <taxon>Gammaproteobacteria</taxon>
        <taxon>Vibrionales</taxon>
        <taxon>Vibrionaceae</taxon>
        <taxon>Vibrio</taxon>
    </lineage>
</organism>
<dbReference type="Proteomes" id="UP000318717">
    <property type="component" value="Unassembled WGS sequence"/>
</dbReference>
<keyword evidence="1" id="KW-0472">Membrane</keyword>
<gene>
    <name evidence="2" type="ORF">VIN01S_19020</name>
</gene>
<evidence type="ECO:0000256" key="1">
    <source>
        <dbReference type="SAM" id="Phobius"/>
    </source>
</evidence>
<proteinExistence type="predicted"/>
<reference evidence="2 3" key="1">
    <citation type="submission" date="2019-06" db="EMBL/GenBank/DDBJ databases">
        <title>Whole genome shotgun sequence of Vibrio inusitatus NBRC 102082.</title>
        <authorList>
            <person name="Hosoyama A."/>
            <person name="Uohara A."/>
            <person name="Ohji S."/>
            <person name="Ichikawa N."/>
        </authorList>
    </citation>
    <scope>NUCLEOTIDE SEQUENCE [LARGE SCALE GENOMIC DNA]</scope>
    <source>
        <strain evidence="2 3">NBRC 102082</strain>
    </source>
</reference>
<keyword evidence="3" id="KW-1185">Reference proteome</keyword>
<evidence type="ECO:0000313" key="2">
    <source>
        <dbReference type="EMBL" id="GEA51098.1"/>
    </source>
</evidence>
<evidence type="ECO:0000313" key="3">
    <source>
        <dbReference type="Proteomes" id="UP000318717"/>
    </source>
</evidence>
<protein>
    <recommendedName>
        <fullName evidence="4">Fimbrial protein</fullName>
    </recommendedName>
</protein>
<dbReference type="AlphaFoldDB" id="A0A4Y3HVN3"/>
<dbReference type="RefSeq" id="WP_141345425.1">
    <property type="nucleotide sequence ID" value="NZ_BJLF01000008.1"/>
</dbReference>
<accession>A0A4Y3HVN3</accession>
<comment type="caution">
    <text evidence="2">The sequence shown here is derived from an EMBL/GenBank/DDBJ whole genome shotgun (WGS) entry which is preliminary data.</text>
</comment>
<evidence type="ECO:0008006" key="4">
    <source>
        <dbReference type="Google" id="ProtNLM"/>
    </source>
</evidence>
<sequence>MKVSVIESAKIIYFDEEALTVVEYVIGAALLVAVVSSVFFALEVGLSSKFSNTLNNIGKE</sequence>